<reference evidence="1" key="1">
    <citation type="submission" date="2022-09" db="EMBL/GenBank/DDBJ databases">
        <title>Aureispira anguillicida sp. nov., isolated from Leptocephalus of Japanese eel Anguilla japonica.</title>
        <authorList>
            <person name="Yuasa K."/>
            <person name="Mekata T."/>
            <person name="Ikunari K."/>
        </authorList>
    </citation>
    <scope>NUCLEOTIDE SEQUENCE</scope>
    <source>
        <strain evidence="1">EL160426</strain>
    </source>
</reference>
<evidence type="ECO:0000313" key="2">
    <source>
        <dbReference type="Proteomes" id="UP001060919"/>
    </source>
</evidence>
<evidence type="ECO:0000313" key="1">
    <source>
        <dbReference type="EMBL" id="BDS15419.1"/>
    </source>
</evidence>
<organism evidence="1 2">
    <name type="scientific">Aureispira anguillae</name>
    <dbReference type="NCBI Taxonomy" id="2864201"/>
    <lineage>
        <taxon>Bacteria</taxon>
        <taxon>Pseudomonadati</taxon>
        <taxon>Bacteroidota</taxon>
        <taxon>Saprospiria</taxon>
        <taxon>Saprospirales</taxon>
        <taxon>Saprospiraceae</taxon>
        <taxon>Aureispira</taxon>
    </lineage>
</organism>
<accession>A0A915YLH8</accession>
<dbReference type="RefSeq" id="WP_264790578.1">
    <property type="nucleotide sequence ID" value="NZ_AP026867.1"/>
</dbReference>
<dbReference type="AlphaFoldDB" id="A0A915YLH8"/>
<proteinExistence type="predicted"/>
<dbReference type="EMBL" id="AP026867">
    <property type="protein sequence ID" value="BDS15419.1"/>
    <property type="molecule type" value="Genomic_DNA"/>
</dbReference>
<gene>
    <name evidence="1" type="ORF">AsAng_0062030</name>
</gene>
<dbReference type="Proteomes" id="UP001060919">
    <property type="component" value="Chromosome"/>
</dbReference>
<sequence length="64" mass="7553">MNQEEIVKKYNNLVNTGRLPLMFKKLNFEDAKNNHELRAKKTIYSPKFSNRALGVRYTERALLP</sequence>
<protein>
    <submittedName>
        <fullName evidence="1">Uncharacterized protein</fullName>
    </submittedName>
</protein>
<keyword evidence="2" id="KW-1185">Reference proteome</keyword>
<dbReference type="KEGG" id="aup:AsAng_0062030"/>
<name>A0A915YLH8_9BACT</name>